<evidence type="ECO:0000256" key="1">
    <source>
        <dbReference type="SAM" id="MobiDB-lite"/>
    </source>
</evidence>
<dbReference type="EMBL" id="CAJFCV020000003">
    <property type="protein sequence ID" value="CAG9111364.1"/>
    <property type="molecule type" value="Genomic_DNA"/>
</dbReference>
<gene>
    <name evidence="2" type="ORF">BXYJ_LOCUS7723</name>
</gene>
<protein>
    <submittedName>
        <fullName evidence="2">(pine wood nematode) hypothetical protein</fullName>
    </submittedName>
</protein>
<reference evidence="3" key="2">
    <citation type="submission" date="2020-08" db="EMBL/GenBank/DDBJ databases">
        <authorList>
            <person name="Kikuchi T."/>
        </authorList>
    </citation>
    <scope>NUCLEOTIDE SEQUENCE</scope>
    <source>
        <strain evidence="2">Ka4C1</strain>
    </source>
</reference>
<dbReference type="Proteomes" id="UP000659654">
    <property type="component" value="Unassembled WGS sequence"/>
</dbReference>
<evidence type="ECO:0000313" key="5">
    <source>
        <dbReference type="Proteomes" id="UP000659654"/>
    </source>
</evidence>
<dbReference type="WBParaSite" id="BXY_0618300.1">
    <property type="protein sequence ID" value="BXY_0618300.1"/>
    <property type="gene ID" value="BXY_0618300"/>
</dbReference>
<dbReference type="Proteomes" id="UP000582659">
    <property type="component" value="Unassembled WGS sequence"/>
</dbReference>
<evidence type="ECO:0000313" key="3">
    <source>
        <dbReference type="EMBL" id="CAG9111364.1"/>
    </source>
</evidence>
<organism evidence="4 6">
    <name type="scientific">Bursaphelenchus xylophilus</name>
    <name type="common">Pinewood nematode worm</name>
    <name type="synonym">Aphelenchoides xylophilus</name>
    <dbReference type="NCBI Taxonomy" id="6326"/>
    <lineage>
        <taxon>Eukaryota</taxon>
        <taxon>Metazoa</taxon>
        <taxon>Ecdysozoa</taxon>
        <taxon>Nematoda</taxon>
        <taxon>Chromadorea</taxon>
        <taxon>Rhabditida</taxon>
        <taxon>Tylenchina</taxon>
        <taxon>Tylenchomorpha</taxon>
        <taxon>Aphelenchoidea</taxon>
        <taxon>Aphelenchoididae</taxon>
        <taxon>Bursaphelenchus</taxon>
    </lineage>
</organism>
<evidence type="ECO:0000313" key="6">
    <source>
        <dbReference type="WBParaSite" id="BXY_0618300.1"/>
    </source>
</evidence>
<keyword evidence="5" id="KW-1185">Reference proteome</keyword>
<sequence length="233" mass="26649">MMCASAENISPEKKKRRAWRGGGSGGFAYLSTIVLPDSFSSRRNFVKRSVGKWEDEGLGAEISKSLKARNFRKQKKEPLRRFWRLSCPFFGHAYPHKPHNSNPIALQALKLSIPNILPLPYPFAHRYLPRHPHLSNENERRSSRRVRPTETKASPPTIPSPTRFSIQVEREEKTAFFSIGCRRYSERGGGDVQVMGPRFTGNNLRAVYWTELGGEGWYKKYEALEGILKVVCI</sequence>
<proteinExistence type="predicted"/>
<name>A0A1I7RZL2_BURXY</name>
<dbReference type="EMBL" id="CAJFDI010000003">
    <property type="protein sequence ID" value="CAD5222926.1"/>
    <property type="molecule type" value="Genomic_DNA"/>
</dbReference>
<accession>A0A1I7RZL2</accession>
<evidence type="ECO:0000313" key="4">
    <source>
        <dbReference type="Proteomes" id="UP000095284"/>
    </source>
</evidence>
<evidence type="ECO:0000313" key="2">
    <source>
        <dbReference type="EMBL" id="CAD5222926.1"/>
    </source>
</evidence>
<dbReference type="Proteomes" id="UP000095284">
    <property type="component" value="Unplaced"/>
</dbReference>
<feature type="region of interest" description="Disordered" evidence="1">
    <location>
        <begin position="132"/>
        <end position="162"/>
    </location>
</feature>
<reference evidence="6" key="1">
    <citation type="submission" date="2016-11" db="UniProtKB">
        <authorList>
            <consortium name="WormBaseParasite"/>
        </authorList>
    </citation>
    <scope>IDENTIFICATION</scope>
</reference>
<dbReference type="AlphaFoldDB" id="A0A1I7RZL2"/>